<keyword evidence="4" id="KW-1185">Reference proteome</keyword>
<comment type="caution">
    <text evidence="3">The sequence shown here is derived from an EMBL/GenBank/DDBJ whole genome shotgun (WGS) entry which is preliminary data.</text>
</comment>
<feature type="region of interest" description="Disordered" evidence="1">
    <location>
        <begin position="78"/>
        <end position="106"/>
    </location>
</feature>
<evidence type="ECO:0000313" key="3">
    <source>
        <dbReference type="EMBL" id="RRK34929.1"/>
    </source>
</evidence>
<reference evidence="3" key="1">
    <citation type="submission" date="2018-10" db="EMBL/GenBank/DDBJ databases">
        <title>Schaedlerella arabinophila gen. nov. sp. nov., isolated from the mouse intestinal tract and comparative analysis with the genome of the closely related altered Schaedler flora strain ASF502.</title>
        <authorList>
            <person name="Miyake S."/>
            <person name="Soh M."/>
            <person name="Seedorf H."/>
        </authorList>
    </citation>
    <scope>NUCLEOTIDE SEQUENCE [LARGE SCALE GENOMIC DNA]</scope>
    <source>
        <strain evidence="3">DSM 106076</strain>
    </source>
</reference>
<feature type="compositionally biased region" description="Basic and acidic residues" evidence="1">
    <location>
        <begin position="84"/>
        <end position="101"/>
    </location>
</feature>
<evidence type="ECO:0000313" key="4">
    <source>
        <dbReference type="Proteomes" id="UP000274920"/>
    </source>
</evidence>
<feature type="transmembrane region" description="Helical" evidence="2">
    <location>
        <begin position="56"/>
        <end position="72"/>
    </location>
</feature>
<evidence type="ECO:0000256" key="1">
    <source>
        <dbReference type="SAM" id="MobiDB-lite"/>
    </source>
</evidence>
<evidence type="ECO:0000256" key="2">
    <source>
        <dbReference type="SAM" id="Phobius"/>
    </source>
</evidence>
<proteinExistence type="predicted"/>
<keyword evidence="2" id="KW-1133">Transmembrane helix</keyword>
<feature type="region of interest" description="Disordered" evidence="1">
    <location>
        <begin position="120"/>
        <end position="174"/>
    </location>
</feature>
<dbReference type="Proteomes" id="UP000274920">
    <property type="component" value="Unassembled WGS sequence"/>
</dbReference>
<feature type="transmembrane region" description="Helical" evidence="2">
    <location>
        <begin position="13"/>
        <end position="35"/>
    </location>
</feature>
<sequence>MIFVSIFYKWLKLGVLEIFLEYIEIYCCTFLINVYKKLGKRNLAIEKGDQIMKKKLTLILLATCLSLTALTGCKNDKAPVPAAKTEETTKEKDAFDPKEYENNVPFDKSAVEGINVIAPPLDADGNLPEGLDKDTYYDGFVEQAKEEKKQEEAAKKSKSDTSKDTKATKTSEKK</sequence>
<feature type="compositionally biased region" description="Basic and acidic residues" evidence="1">
    <location>
        <begin position="143"/>
        <end position="174"/>
    </location>
</feature>
<name>A0A3R8JUC8_9FIRM</name>
<protein>
    <submittedName>
        <fullName evidence="3">Uncharacterized protein</fullName>
    </submittedName>
</protein>
<dbReference type="EMBL" id="RHJS01000002">
    <property type="protein sequence ID" value="RRK34929.1"/>
    <property type="molecule type" value="Genomic_DNA"/>
</dbReference>
<accession>A0A3R8JUC8</accession>
<organism evidence="3 4">
    <name type="scientific">Schaedlerella arabinosiphila</name>
    <dbReference type="NCBI Taxonomy" id="2044587"/>
    <lineage>
        <taxon>Bacteria</taxon>
        <taxon>Bacillati</taxon>
        <taxon>Bacillota</taxon>
        <taxon>Clostridia</taxon>
        <taxon>Lachnospirales</taxon>
        <taxon>Lachnospiraceae</taxon>
        <taxon>Schaedlerella</taxon>
    </lineage>
</organism>
<dbReference type="AlphaFoldDB" id="A0A3R8JUC8"/>
<keyword evidence="2" id="KW-0812">Transmembrane</keyword>
<keyword evidence="2" id="KW-0472">Membrane</keyword>
<gene>
    <name evidence="3" type="ORF">EBB54_29035</name>
</gene>